<organism evidence="6 7">
    <name type="scientific">Jaapia argillacea MUCL 33604</name>
    <dbReference type="NCBI Taxonomy" id="933084"/>
    <lineage>
        <taxon>Eukaryota</taxon>
        <taxon>Fungi</taxon>
        <taxon>Dikarya</taxon>
        <taxon>Basidiomycota</taxon>
        <taxon>Agaricomycotina</taxon>
        <taxon>Agaricomycetes</taxon>
        <taxon>Agaricomycetidae</taxon>
        <taxon>Jaapiales</taxon>
        <taxon>Jaapiaceae</taxon>
        <taxon>Jaapia</taxon>
    </lineage>
</organism>
<dbReference type="AlphaFoldDB" id="A0A067PM53"/>
<dbReference type="GO" id="GO:0034727">
    <property type="term" value="P:piecemeal microautophagy of the nucleus"/>
    <property type="evidence" value="ECO:0007669"/>
    <property type="project" value="TreeGrafter"/>
</dbReference>
<sequence length="284" mass="32183">MSNDIQKADQIAHRFYTKLVLVVNDARSTELRPQPPRVDKWFNLETPDSEQFRERLRIYRSISQSAAPPIFELQVLLCVPELNNNQVLVYIAPDSSRIRVEPTPRQVLLESWTLSFASHPAEDRGDVAPPTMYKHGIPLFRSLYTLLRILPAWKQYQRLRRRTGGPNRIGNLQIRLEVRNAADDDSDDSDGPEGILGFGKPRCLLDLIHASSISCMCFRVASYSYASSAIKAPLFLQPDPHLEQTRIHFLQSPIQWAHSHSQSPTFSHQTSNSTNSSPSSLPAS</sequence>
<dbReference type="InterPro" id="IPR040182">
    <property type="entry name" value="ATG13"/>
</dbReference>
<protein>
    <recommendedName>
        <fullName evidence="3">Autophagy-related protein 13</fullName>
    </recommendedName>
</protein>
<gene>
    <name evidence="6" type="ORF">JAAARDRAFT_139171</name>
</gene>
<dbReference type="Pfam" id="PF10033">
    <property type="entry name" value="ATG13"/>
    <property type="match status" value="1"/>
</dbReference>
<dbReference type="GO" id="GO:0000407">
    <property type="term" value="C:phagophore assembly site"/>
    <property type="evidence" value="ECO:0007669"/>
    <property type="project" value="TreeGrafter"/>
</dbReference>
<dbReference type="Proteomes" id="UP000027265">
    <property type="component" value="Unassembled WGS sequence"/>
</dbReference>
<reference evidence="7" key="1">
    <citation type="journal article" date="2014" name="Proc. Natl. Acad. Sci. U.S.A.">
        <title>Extensive sampling of basidiomycete genomes demonstrates inadequacy of the white-rot/brown-rot paradigm for wood decay fungi.</title>
        <authorList>
            <person name="Riley R."/>
            <person name="Salamov A.A."/>
            <person name="Brown D.W."/>
            <person name="Nagy L.G."/>
            <person name="Floudas D."/>
            <person name="Held B.W."/>
            <person name="Levasseur A."/>
            <person name="Lombard V."/>
            <person name="Morin E."/>
            <person name="Otillar R."/>
            <person name="Lindquist E.A."/>
            <person name="Sun H."/>
            <person name="LaButti K.M."/>
            <person name="Schmutz J."/>
            <person name="Jabbour D."/>
            <person name="Luo H."/>
            <person name="Baker S.E."/>
            <person name="Pisabarro A.G."/>
            <person name="Walton J.D."/>
            <person name="Blanchette R.A."/>
            <person name="Henrissat B."/>
            <person name="Martin F."/>
            <person name="Cullen D."/>
            <person name="Hibbett D.S."/>
            <person name="Grigoriev I.V."/>
        </authorList>
    </citation>
    <scope>NUCLEOTIDE SEQUENCE [LARGE SCALE GENOMIC DNA]</scope>
    <source>
        <strain evidence="7">MUCL 33604</strain>
    </source>
</reference>
<dbReference type="GO" id="GO:0005829">
    <property type="term" value="C:cytosol"/>
    <property type="evidence" value="ECO:0007669"/>
    <property type="project" value="TreeGrafter"/>
</dbReference>
<dbReference type="InterPro" id="IPR036570">
    <property type="entry name" value="HORMA_dom_sf"/>
</dbReference>
<dbReference type="OrthoDB" id="70161at2759"/>
<evidence type="ECO:0000313" key="6">
    <source>
        <dbReference type="EMBL" id="KDQ52252.1"/>
    </source>
</evidence>
<dbReference type="HOGENOM" id="CLU_980260_0_0_1"/>
<feature type="compositionally biased region" description="Polar residues" evidence="4">
    <location>
        <begin position="260"/>
        <end position="269"/>
    </location>
</feature>
<evidence type="ECO:0000313" key="7">
    <source>
        <dbReference type="Proteomes" id="UP000027265"/>
    </source>
</evidence>
<feature type="region of interest" description="Disordered" evidence="4">
    <location>
        <begin position="260"/>
        <end position="284"/>
    </location>
</feature>
<dbReference type="InterPro" id="IPR018731">
    <property type="entry name" value="Atg13_N"/>
</dbReference>
<feature type="compositionally biased region" description="Low complexity" evidence="4">
    <location>
        <begin position="270"/>
        <end position="284"/>
    </location>
</feature>
<dbReference type="GO" id="GO:0000423">
    <property type="term" value="P:mitophagy"/>
    <property type="evidence" value="ECO:0007669"/>
    <property type="project" value="TreeGrafter"/>
</dbReference>
<evidence type="ECO:0000256" key="2">
    <source>
        <dbReference type="ARBA" id="ARBA00023006"/>
    </source>
</evidence>
<name>A0A067PM53_9AGAM</name>
<evidence type="ECO:0000256" key="4">
    <source>
        <dbReference type="SAM" id="MobiDB-lite"/>
    </source>
</evidence>
<evidence type="ECO:0000256" key="1">
    <source>
        <dbReference type="ARBA" id="ARBA00005246"/>
    </source>
</evidence>
<evidence type="ECO:0000259" key="5">
    <source>
        <dbReference type="Pfam" id="PF10033"/>
    </source>
</evidence>
<dbReference type="PANTHER" id="PTHR13430">
    <property type="match status" value="1"/>
</dbReference>
<dbReference type="Gene3D" id="3.30.900.10">
    <property type="entry name" value="HORMA domain"/>
    <property type="match status" value="1"/>
</dbReference>
<dbReference type="GO" id="GO:0034497">
    <property type="term" value="P:protein localization to phagophore assembly site"/>
    <property type="evidence" value="ECO:0007669"/>
    <property type="project" value="TreeGrafter"/>
</dbReference>
<accession>A0A067PM53</accession>
<dbReference type="PANTHER" id="PTHR13430:SF4">
    <property type="entry name" value="AUTOPHAGY-RELATED PROTEIN 13"/>
    <property type="match status" value="1"/>
</dbReference>
<feature type="domain" description="Autophagy-related protein 13 N-terminal" evidence="5">
    <location>
        <begin position="13"/>
        <end position="182"/>
    </location>
</feature>
<dbReference type="EMBL" id="KL197741">
    <property type="protein sequence ID" value="KDQ52252.1"/>
    <property type="molecule type" value="Genomic_DNA"/>
</dbReference>
<keyword evidence="2 3" id="KW-0072">Autophagy</keyword>
<comment type="similarity">
    <text evidence="1 3">Belongs to the ATG13 family. Fungi subfamily.</text>
</comment>
<dbReference type="STRING" id="933084.A0A067PM53"/>
<keyword evidence="7" id="KW-1185">Reference proteome</keyword>
<evidence type="ECO:0000256" key="3">
    <source>
        <dbReference type="RuleBase" id="RU361214"/>
    </source>
</evidence>
<proteinExistence type="inferred from homology"/>
<dbReference type="GO" id="GO:1990316">
    <property type="term" value="C:Atg1/ULK1 kinase complex"/>
    <property type="evidence" value="ECO:0007669"/>
    <property type="project" value="InterPro"/>
</dbReference>
<dbReference type="InParanoid" id="A0A067PM53"/>